<comment type="pathway">
    <text evidence="2">Protein modification; protein glycosylation.</text>
</comment>
<feature type="binding site" evidence="7">
    <location>
        <position position="572"/>
    </location>
    <ligand>
        <name>Ca(2+)</name>
        <dbReference type="ChEBI" id="CHEBI:29108"/>
    </ligand>
</feature>
<evidence type="ECO:0000256" key="8">
    <source>
        <dbReference type="PIRSR" id="PIRSR601382-3"/>
    </source>
</evidence>
<keyword evidence="11" id="KW-1185">Reference proteome</keyword>
<feature type="disulfide bond" evidence="8">
    <location>
        <begin position="380"/>
        <end position="409"/>
    </location>
</feature>
<feature type="active site" description="Proton donor" evidence="6">
    <location>
        <position position="423"/>
    </location>
</feature>
<evidence type="ECO:0000256" key="4">
    <source>
        <dbReference type="ARBA" id="ARBA00022801"/>
    </source>
</evidence>
<reference evidence="10 11" key="1">
    <citation type="submission" date="2020-01" db="EMBL/GenBank/DDBJ databases">
        <authorList>
            <consortium name="DOE Joint Genome Institute"/>
            <person name="Haridas S."/>
            <person name="Albert R."/>
            <person name="Binder M."/>
            <person name="Bloem J."/>
            <person name="Labutti K."/>
            <person name="Salamov A."/>
            <person name="Andreopoulos B."/>
            <person name="Baker S.E."/>
            <person name="Barry K."/>
            <person name="Bills G."/>
            <person name="Bluhm B.H."/>
            <person name="Cannon C."/>
            <person name="Castanera R."/>
            <person name="Culley D.E."/>
            <person name="Daum C."/>
            <person name="Ezra D."/>
            <person name="Gonzalez J.B."/>
            <person name="Henrissat B."/>
            <person name="Kuo A."/>
            <person name="Liang C."/>
            <person name="Lipzen A."/>
            <person name="Lutzoni F."/>
            <person name="Magnuson J."/>
            <person name="Mondo S."/>
            <person name="Nolan M."/>
            <person name="Ohm R."/>
            <person name="Pangilinan J."/>
            <person name="Park H.-J.H."/>
            <person name="Ramirez L."/>
            <person name="Alfaro M."/>
            <person name="Sun H."/>
            <person name="Tritt A."/>
            <person name="Yoshinaga Y."/>
            <person name="Zwiers L.-H.L."/>
            <person name="Turgeon B.G."/>
            <person name="Goodwin S.B."/>
            <person name="Spatafora J.W."/>
            <person name="Crous P.W."/>
            <person name="Grigoriev I.V."/>
        </authorList>
    </citation>
    <scope>NUCLEOTIDE SEQUENCE [LARGE SCALE GENOMIC DNA]</scope>
    <source>
        <strain evidence="10 11">CBS 611.86</strain>
    </source>
</reference>
<dbReference type="InterPro" id="IPR036026">
    <property type="entry name" value="Seven-hairpin_glycosidases"/>
</dbReference>
<accession>A0A7C8MA33</accession>
<keyword evidence="5 8" id="KW-1015">Disulfide bond</keyword>
<dbReference type="PANTHER" id="PTHR11742">
    <property type="entry name" value="MANNOSYL-OLIGOSACCHARIDE ALPHA-1,2-MANNOSIDASE-RELATED"/>
    <property type="match status" value="1"/>
</dbReference>
<dbReference type="EC" id="3.2.1.-" evidence="9"/>
<keyword evidence="4 9" id="KW-0378">Hydrolase</keyword>
<gene>
    <name evidence="10" type="ORF">BDV95DRAFT_564221</name>
</gene>
<feature type="active site" description="Proton donor" evidence="6">
    <location>
        <position position="176"/>
    </location>
</feature>
<evidence type="ECO:0000313" key="10">
    <source>
        <dbReference type="EMBL" id="KAF2875060.1"/>
    </source>
</evidence>
<dbReference type="PANTHER" id="PTHR11742:SF49">
    <property type="entry name" value="ALPHA-1,2-MANNOSIDASE"/>
    <property type="match status" value="1"/>
</dbReference>
<evidence type="ECO:0000256" key="3">
    <source>
        <dbReference type="ARBA" id="ARBA00007658"/>
    </source>
</evidence>
<name>A0A7C8MA33_9PLEO</name>
<feature type="active site" evidence="6">
    <location>
        <position position="483"/>
    </location>
</feature>
<proteinExistence type="inferred from homology"/>
<keyword evidence="7" id="KW-0106">Calcium</keyword>
<comment type="cofactor">
    <cofactor evidence="1 7">
        <name>Ca(2+)</name>
        <dbReference type="ChEBI" id="CHEBI:29108"/>
    </cofactor>
</comment>
<dbReference type="Pfam" id="PF01532">
    <property type="entry name" value="Glyco_hydro_47"/>
    <property type="match status" value="1"/>
</dbReference>
<sequence>MGSFLLRRFAVLCVFAILLILAFYQLTARDGYPLPTETSSSYIQRPVKWKNLPMRYPVSSVISLPTGTPLPIPRIQHEFGLETDHNKAQREQRQAAVKKTFLHSWSGYRDRAWLQDEVTPVTGRYKNGLGQRGATLVDTLDTLLIMGLDKEFKMALKAVRKIDFSTTAAVNVNLFETTIRYLGGLLGAYDLSGEKHRVLLDKAVQLGDMLYGAFDTPNRLPITHWDWENGALEGAQETPSQALTAELGSLSLEFTRLSQLTGDMKYFDAVQRITDQFEKHRNQTFIPGLFPVRVNPLQETFSDRTFTFGGMSDSLYEYFPKQHLLLGGRGDQYRKLYERAIDAAKQYLFFRPLNPQNQDILVSGSTERTDLEPEGQHLACFTGGMVGLSAKIFNRTAELGIARKLVEGCIWAYDSMPTGIMPEAFRLAPCPDPEDCTWSEARWHLAVTKAHYPRKDAAAIIAEHGLQPGFTRIGDRRFLLRPEAIESVFILYRITGDAGLQDAAWRMFVAIRAATDAEFANSAIADVTCPQGQETEKLDECESFWMAETLKYFYLIFSEPGLVSLDDYVFNTEAHPLRRPRAK</sequence>
<evidence type="ECO:0000256" key="6">
    <source>
        <dbReference type="PIRSR" id="PIRSR601382-1"/>
    </source>
</evidence>
<evidence type="ECO:0000256" key="5">
    <source>
        <dbReference type="ARBA" id="ARBA00023157"/>
    </source>
</evidence>
<dbReference type="InterPro" id="IPR001382">
    <property type="entry name" value="Glyco_hydro_47"/>
</dbReference>
<dbReference type="PRINTS" id="PR00747">
    <property type="entry name" value="GLYHDRLASE47"/>
</dbReference>
<dbReference type="Proteomes" id="UP000481861">
    <property type="component" value="Unassembled WGS sequence"/>
</dbReference>
<evidence type="ECO:0000256" key="1">
    <source>
        <dbReference type="ARBA" id="ARBA00001913"/>
    </source>
</evidence>
<dbReference type="Gene3D" id="1.50.10.10">
    <property type="match status" value="1"/>
</dbReference>
<dbReference type="GO" id="GO:0004571">
    <property type="term" value="F:mannosyl-oligosaccharide 1,2-alpha-mannosidase activity"/>
    <property type="evidence" value="ECO:0007669"/>
    <property type="project" value="InterPro"/>
</dbReference>
<dbReference type="AlphaFoldDB" id="A0A7C8MA33"/>
<dbReference type="EMBL" id="JAADJZ010000005">
    <property type="protein sequence ID" value="KAF2875060.1"/>
    <property type="molecule type" value="Genomic_DNA"/>
</dbReference>
<dbReference type="InterPro" id="IPR012341">
    <property type="entry name" value="6hp_glycosidase-like_sf"/>
</dbReference>
<keyword evidence="7" id="KW-0479">Metal-binding</keyword>
<evidence type="ECO:0000256" key="2">
    <source>
        <dbReference type="ARBA" id="ARBA00004922"/>
    </source>
</evidence>
<evidence type="ECO:0000256" key="9">
    <source>
        <dbReference type="RuleBase" id="RU361193"/>
    </source>
</evidence>
<organism evidence="10 11">
    <name type="scientific">Massariosphaeria phaeospora</name>
    <dbReference type="NCBI Taxonomy" id="100035"/>
    <lineage>
        <taxon>Eukaryota</taxon>
        <taxon>Fungi</taxon>
        <taxon>Dikarya</taxon>
        <taxon>Ascomycota</taxon>
        <taxon>Pezizomycotina</taxon>
        <taxon>Dothideomycetes</taxon>
        <taxon>Pleosporomycetidae</taxon>
        <taxon>Pleosporales</taxon>
        <taxon>Pleosporales incertae sedis</taxon>
        <taxon>Massariosphaeria</taxon>
    </lineage>
</organism>
<dbReference type="GO" id="GO:0036503">
    <property type="term" value="P:ERAD pathway"/>
    <property type="evidence" value="ECO:0007669"/>
    <property type="project" value="UniProtKB-ARBA"/>
</dbReference>
<comment type="caution">
    <text evidence="10">The sequence shown here is derived from an EMBL/GenBank/DDBJ whole genome shotgun (WGS) entry which is preliminary data.</text>
</comment>
<dbReference type="GO" id="GO:0005783">
    <property type="term" value="C:endoplasmic reticulum"/>
    <property type="evidence" value="ECO:0007669"/>
    <property type="project" value="TreeGrafter"/>
</dbReference>
<comment type="similarity">
    <text evidence="3 9">Belongs to the glycosyl hydrolase 47 family.</text>
</comment>
<evidence type="ECO:0000256" key="7">
    <source>
        <dbReference type="PIRSR" id="PIRSR601382-2"/>
    </source>
</evidence>
<dbReference type="GO" id="GO:0005509">
    <property type="term" value="F:calcium ion binding"/>
    <property type="evidence" value="ECO:0007669"/>
    <property type="project" value="InterPro"/>
</dbReference>
<dbReference type="UniPathway" id="UPA00378"/>
<protein>
    <recommendedName>
        <fullName evidence="9">alpha-1,2-Mannosidase</fullName>
        <ecNumber evidence="9">3.2.1.-</ecNumber>
    </recommendedName>
</protein>
<dbReference type="InterPro" id="IPR050749">
    <property type="entry name" value="Glycosyl_Hydrolase_47"/>
</dbReference>
<dbReference type="SUPFAM" id="SSF48225">
    <property type="entry name" value="Seven-hairpin glycosidases"/>
    <property type="match status" value="1"/>
</dbReference>
<evidence type="ECO:0000313" key="11">
    <source>
        <dbReference type="Proteomes" id="UP000481861"/>
    </source>
</evidence>
<feature type="active site" evidence="6">
    <location>
        <position position="313"/>
    </location>
</feature>
<dbReference type="FunFam" id="1.50.10.10:FF:000037">
    <property type="entry name" value="alpha-1,2-Mannosidase"/>
    <property type="match status" value="1"/>
</dbReference>
<dbReference type="GO" id="GO:0005975">
    <property type="term" value="P:carbohydrate metabolic process"/>
    <property type="evidence" value="ECO:0007669"/>
    <property type="project" value="InterPro"/>
</dbReference>
<keyword evidence="9" id="KW-0326">Glycosidase</keyword>
<dbReference type="OrthoDB" id="8118055at2759"/>
<dbReference type="GO" id="GO:0016020">
    <property type="term" value="C:membrane"/>
    <property type="evidence" value="ECO:0007669"/>
    <property type="project" value="InterPro"/>
</dbReference>